<proteinExistence type="predicted"/>
<feature type="non-terminal residue" evidence="1">
    <location>
        <position position="95"/>
    </location>
</feature>
<organism evidence="1 2">
    <name type="scientific">Staphylococcus xylosus</name>
    <dbReference type="NCBI Taxonomy" id="1288"/>
    <lineage>
        <taxon>Bacteria</taxon>
        <taxon>Bacillati</taxon>
        <taxon>Bacillota</taxon>
        <taxon>Bacilli</taxon>
        <taxon>Bacillales</taxon>
        <taxon>Staphylococcaceae</taxon>
        <taxon>Staphylococcus</taxon>
    </lineage>
</organism>
<comment type="caution">
    <text evidence="1">The sequence shown here is derived from an EMBL/GenBank/DDBJ whole genome shotgun (WGS) entry which is preliminary data.</text>
</comment>
<dbReference type="EMBL" id="QXUL01000065">
    <property type="protein sequence ID" value="RIN08759.1"/>
    <property type="molecule type" value="Genomic_DNA"/>
</dbReference>
<evidence type="ECO:0000313" key="1">
    <source>
        <dbReference type="EMBL" id="RIN08759.1"/>
    </source>
</evidence>
<protein>
    <submittedName>
        <fullName evidence="1">DNA internalization-related competence protein ComEC/Rec2</fullName>
    </submittedName>
</protein>
<dbReference type="Proteomes" id="UP000285567">
    <property type="component" value="Unassembled WGS sequence"/>
</dbReference>
<accession>A0A418ILE3</accession>
<keyword evidence="2" id="KW-1185">Reference proteome</keyword>
<reference evidence="1 2" key="1">
    <citation type="journal article" date="2016" name="Front. Microbiol.">
        <title>Comprehensive Phylogenetic Analysis of Bovine Non-aureus Staphylococci Species Based on Whole-Genome Sequencing.</title>
        <authorList>
            <person name="Naushad S."/>
            <person name="Barkema H.W."/>
            <person name="Luby C."/>
            <person name="Condas L.A."/>
            <person name="Nobrega D.B."/>
            <person name="Carson D.A."/>
            <person name="De Buck J."/>
        </authorList>
    </citation>
    <scope>NUCLEOTIDE SEQUENCE [LARGE SCALE GENOMIC DNA]</scope>
    <source>
        <strain evidence="1 2">SNUC 102</strain>
    </source>
</reference>
<gene>
    <name evidence="1" type="ORF">BU097_11355</name>
</gene>
<sequence>MLFIILISILSNIYFQYHLKVTVEQHNFLTKQTVHTQAYFINKPNLNNKKLTGNVKIGKRTFKYYYQIKSENARAVQSKIVWQNCKIDAIFKSYN</sequence>
<dbReference type="AlphaFoldDB" id="A0A418ILE3"/>
<name>A0A418ILE3_STAXY</name>
<evidence type="ECO:0000313" key="2">
    <source>
        <dbReference type="Proteomes" id="UP000285567"/>
    </source>
</evidence>